<keyword evidence="1" id="KW-0328">Glycosyltransferase</keyword>
<keyword evidence="1" id="KW-0808">Transferase</keyword>
<reference evidence="2" key="1">
    <citation type="journal article" date="2019" name="Curr. Biol.">
        <title>Genome Sequence of Striga asiatica Provides Insight into the Evolution of Plant Parasitism.</title>
        <authorList>
            <person name="Yoshida S."/>
            <person name="Kim S."/>
            <person name="Wafula E.K."/>
            <person name="Tanskanen J."/>
            <person name="Kim Y.M."/>
            <person name="Honaas L."/>
            <person name="Yang Z."/>
            <person name="Spallek T."/>
            <person name="Conn C.E."/>
            <person name="Ichihashi Y."/>
            <person name="Cheong K."/>
            <person name="Cui S."/>
            <person name="Der J.P."/>
            <person name="Gundlach H."/>
            <person name="Jiao Y."/>
            <person name="Hori C."/>
            <person name="Ishida J.K."/>
            <person name="Kasahara H."/>
            <person name="Kiba T."/>
            <person name="Kim M.S."/>
            <person name="Koo N."/>
            <person name="Laohavisit A."/>
            <person name="Lee Y.H."/>
            <person name="Lumba S."/>
            <person name="McCourt P."/>
            <person name="Mortimer J.C."/>
            <person name="Mutuku J.M."/>
            <person name="Nomura T."/>
            <person name="Sasaki-Sekimoto Y."/>
            <person name="Seto Y."/>
            <person name="Wang Y."/>
            <person name="Wakatake T."/>
            <person name="Sakakibara H."/>
            <person name="Demura T."/>
            <person name="Yamaguchi S."/>
            <person name="Yoneyama K."/>
            <person name="Manabe R.I."/>
            <person name="Nelson D.C."/>
            <person name="Schulman A.H."/>
            <person name="Timko M.P."/>
            <person name="dePamphilis C.W."/>
            <person name="Choi D."/>
            <person name="Shirasu K."/>
        </authorList>
    </citation>
    <scope>NUCLEOTIDE SEQUENCE [LARGE SCALE GENOMIC DNA]</scope>
    <source>
        <strain evidence="2">cv. UVA1</strain>
    </source>
</reference>
<evidence type="ECO:0000313" key="2">
    <source>
        <dbReference type="Proteomes" id="UP000325081"/>
    </source>
</evidence>
<keyword evidence="2" id="KW-1185">Reference proteome</keyword>
<dbReference type="GO" id="GO:0016757">
    <property type="term" value="F:glycosyltransferase activity"/>
    <property type="evidence" value="ECO:0007669"/>
    <property type="project" value="UniProtKB-KW"/>
</dbReference>
<name>A0A5A7QDG5_STRAF</name>
<proteinExistence type="predicted"/>
<dbReference type="Proteomes" id="UP000325081">
    <property type="component" value="Unassembled WGS sequence"/>
</dbReference>
<accession>A0A5A7QDG5</accession>
<gene>
    <name evidence="1" type="ORF">STAS_20224</name>
</gene>
<dbReference type="EMBL" id="BKCP01006626">
    <property type="protein sequence ID" value="GER43373.1"/>
    <property type="molecule type" value="Genomic_DNA"/>
</dbReference>
<sequence length="235" mass="26448">MEKDAWSQFAATGTGTRSTAIRNPVIRYVQRMMVYLYTGQSSNKNIVDSDMIWRIWGMLHGHAMCSDDHYVETLLAVGARNDEIALGGLITCFAEHAGVELRGRVPIGRVSTLDTSLLGPGQLNLLFKDNDYFWRVAQGELIALPNPEYTKIRVNRNIKMDHPTMPQVAVQLPDSPSPSHGISSSVEDQLRRRVEELEEENRSTNYYHLISMSSSPNNSRTIITTKKDTLLLLLT</sequence>
<protein>
    <submittedName>
        <fullName evidence="1">Core-2/I-branching beta-1,6-N-acetylglucosaminyltransferase family protein</fullName>
    </submittedName>
</protein>
<evidence type="ECO:0000313" key="1">
    <source>
        <dbReference type="EMBL" id="GER43373.1"/>
    </source>
</evidence>
<organism evidence="1 2">
    <name type="scientific">Striga asiatica</name>
    <name type="common">Asiatic witchweed</name>
    <name type="synonym">Buchnera asiatica</name>
    <dbReference type="NCBI Taxonomy" id="4170"/>
    <lineage>
        <taxon>Eukaryota</taxon>
        <taxon>Viridiplantae</taxon>
        <taxon>Streptophyta</taxon>
        <taxon>Embryophyta</taxon>
        <taxon>Tracheophyta</taxon>
        <taxon>Spermatophyta</taxon>
        <taxon>Magnoliopsida</taxon>
        <taxon>eudicotyledons</taxon>
        <taxon>Gunneridae</taxon>
        <taxon>Pentapetalae</taxon>
        <taxon>asterids</taxon>
        <taxon>lamiids</taxon>
        <taxon>Lamiales</taxon>
        <taxon>Orobanchaceae</taxon>
        <taxon>Buchnereae</taxon>
        <taxon>Striga</taxon>
    </lineage>
</organism>
<dbReference type="AlphaFoldDB" id="A0A5A7QDG5"/>
<comment type="caution">
    <text evidence="1">The sequence shown here is derived from an EMBL/GenBank/DDBJ whole genome shotgun (WGS) entry which is preliminary data.</text>
</comment>